<evidence type="ECO:0000313" key="1">
    <source>
        <dbReference type="EMBL" id="WHZ55986.1"/>
    </source>
</evidence>
<dbReference type="EMBL" id="CP126116">
    <property type="protein sequence ID" value="WHZ55986.1"/>
    <property type="molecule type" value="Genomic_DNA"/>
</dbReference>
<keyword evidence="2" id="KW-1185">Reference proteome</keyword>
<proteinExistence type="predicted"/>
<organism evidence="1 2">
    <name type="scientific">Metabacillus hrfriensis</name>
    <dbReference type="NCBI Taxonomy" id="3048891"/>
    <lineage>
        <taxon>Bacteria</taxon>
        <taxon>Bacillati</taxon>
        <taxon>Bacillota</taxon>
        <taxon>Bacilli</taxon>
        <taxon>Bacillales</taxon>
        <taxon>Bacillaceae</taxon>
        <taxon>Metabacillus</taxon>
    </lineage>
</organism>
<gene>
    <name evidence="1" type="ORF">QLQ22_14840</name>
</gene>
<reference evidence="2" key="1">
    <citation type="journal article" date="2025" name="Aquaculture">
        <title>Assessment of the bioflocculant production and safety properties of Metabacillus hrfriensis sp. nov. based on phenotypic and whole-genome sequencing analysis.</title>
        <authorList>
            <person name="Zhang R."/>
            <person name="Zhao Z."/>
            <person name="Luo L."/>
            <person name="Wang S."/>
            <person name="Guo K."/>
            <person name="Xu W."/>
        </authorList>
    </citation>
    <scope>NUCLEOTIDE SEQUENCE [LARGE SCALE GENOMIC DNA]</scope>
    <source>
        <strain evidence="2">CT-WN-B3</strain>
    </source>
</reference>
<sequence>MNHTEYYSLTHPQKRIWYMEKINAHQPLHNIGGVVTIKGKLDFTFLEKAINSFVKNNDGMRHRFIETDEEVRQYVEKYQKIDVLNVVFNCREDLDAWVQQEAGKPFTIHDCDLFDFAMFKVRDTNDSGYFVKVHHIISDGWSMNLLTEQIFDTYMRLLKGEKIIDQHRDSYTLCLKKEQSYLASERFMKNKQFWNEKFSTLPIPIQKRELECAEGNRKTYCFPNSQSNGIKQFAADHNVSVYAFFVGLYYIYLQKLTKQEDLIVGMPVLNRSGKKEKNIVGMLTSTMPFRHSVDVEMTVREFIKDINRELIRCYYHQKYPYDLLVQDLGLKKKGYGDLFDACINYYNTNLPNELGGIPAENEEFYNGNQIYSLQLIIREWSKSGGFNLDIDYKIQEYEEKQIEQMYLSFTHLAEQMLQFPDRKLGELELLSEDVRNKLIVEFNATDTDYPKDKTIYQLFEEQAARTPDKVALNLGNEELTYRELNEKSNQLARYLLKKNVKKGTIVGISTKHSLETIIGILGIVKAGAAYLPLDPDYPSERINYMLEDSGISMLLTNFDALNRWNISPHKVEVVQLHSANLYEGKSSNIKALSDPSDLAYIIYTSGSTGTPKGTMIEHQGLVNYTCWAKNVYVESSQDEVFPFYSSLAFDLTVTSIFTPLISGNQIVIYPADENEHVLYKMLREGKVSIVKLTPSHLSLLQDVDSEISSIKKFIVGGEDLTVSLAKSIQNRFGRDVKIFNEYGPTETVVGCMIHQFDVEKDLGTSVPIGMPAQNTKIYLLDSDLRHVPVGAVGEIYISGDGVARGYLNKVDLTRDRFIPNPFSSEERMYRSGDLARFMDESKIEFLGRADNQIKVRGFRIELGEIERNLLNHPSIRDAVVVDRENHDGNYLCAYYIEKNEVTATELFRYLKKFMPAFMIPSHFIPLKEIPLTINAKVDRDALPEPVIAKRHAANAAIEEDLLCIIRQVLLVDKVRMRDNFYHLGGDSIKAIQIASRLSEKGLKIKTKDILSNPVIEDMALHLETTAKNLHESNQPCVGSVQSLPSASWFFSQKLDNIHHYTQSVLLKVKDDINRQMLESALQLLVCHHDSFRLNYMIQTEKLYYNEKHLDQKFELKFFDLSCYSVQDQNNHIAKIGEKLKSSFNIENDILLKACIFDLGDQGKRFLMAAHHLAVDGISWRIIFEDMNRLYNQMENKEIALLPPKDNSVQDWGVELEKLSKKIPDKEKQYWNHVYQSREETFSDFDLGPDRMEDCETFDQKLSEEETAQLFQKANEAYRTKADELMIIALSMVLSDYIKKNEVIIEVEGHGREDLSEEIDVSRTVGWFTSLYPILLKVENTDISQQIKQLKDQLRSIPRKGLSHGVLKYISDELRFDNQKYVRFNYLGDFNASFSNGIFEFAEEYSGRDTCHSNAMDCLVDIVAYTVDKKLNLSVTYSRNKFKCETISEFVRDYTIQLRDLIQHCCQRNHSEFTPSDFETANLSSEELENIFNL</sequence>
<name>A0ACD4R688_9BACI</name>
<protein>
    <submittedName>
        <fullName evidence="1">Amino acid adenylation domain-containing protein</fullName>
    </submittedName>
</protein>
<accession>A0ACD4R688</accession>
<evidence type="ECO:0000313" key="2">
    <source>
        <dbReference type="Proteomes" id="UP001226091"/>
    </source>
</evidence>
<dbReference type="Proteomes" id="UP001226091">
    <property type="component" value="Chromosome"/>
</dbReference>